<proteinExistence type="predicted"/>
<name>A0A7C8KDD7_ORBOL</name>
<feature type="compositionally biased region" description="Polar residues" evidence="1">
    <location>
        <begin position="1"/>
        <end position="16"/>
    </location>
</feature>
<organism evidence="2 3">
    <name type="scientific">Orbilia oligospora</name>
    <name type="common">Nematode-trapping fungus</name>
    <name type="synonym">Arthrobotrys oligospora</name>
    <dbReference type="NCBI Taxonomy" id="2813651"/>
    <lineage>
        <taxon>Eukaryota</taxon>
        <taxon>Fungi</taxon>
        <taxon>Dikarya</taxon>
        <taxon>Ascomycota</taxon>
        <taxon>Pezizomycotina</taxon>
        <taxon>Orbiliomycetes</taxon>
        <taxon>Orbiliales</taxon>
        <taxon>Orbiliaceae</taxon>
        <taxon>Orbilia</taxon>
    </lineage>
</organism>
<sequence length="516" mass="57273">MVQDNPSNHQSKSKATVSRRRAPNCRTSKMFFESAKELIRVFELTEDDLVALQVPPSFSDLPYAQGELELRKCLTAYNVYHGVEYRGIGEEELRILLIREFNAKAAKAEKAANRASKKAAKNKDMTGFVELMDSEPSDQDMGINIDPALENDEAFGPEERATISSINNGRPLPPPLMAELKARILENLEISAQYKAYPYKRKRNSGNGLSPKESRSRVQKKYKYSNQSKGSTGAPVKHGMHQPLNGIEAQDYFGLAPQTVQMPYKVPMFPIQRAEMQAYDISDGTRPSYELGQPVDLTTLDLNLNHLGLVPDPNGPASYGNGNEVMQLPPYHKTTASPMSSENPDIWSCYTSHTAPNLSPEILKLSQTASQSLRHGQLQDASTLIQQDGYPLFQSQGMWTPSPPDDYQRYYSDGYESILTNPDSLSSEVPLQQGAQLPIYTAVDELIQPAQSFTELLSGPADIMQAGFQGNLALYNYGGLRADGPSGVPPLDLQAQFNQQQLNSSYIWVNETPRLV</sequence>
<dbReference type="EMBL" id="JAABOE010000114">
    <property type="protein sequence ID" value="KAF3164418.1"/>
    <property type="molecule type" value="Genomic_DNA"/>
</dbReference>
<gene>
    <name evidence="2" type="ORF">TWF788_001202</name>
</gene>
<evidence type="ECO:0000313" key="3">
    <source>
        <dbReference type="Proteomes" id="UP000479691"/>
    </source>
</evidence>
<protein>
    <submittedName>
        <fullName evidence="2">Uncharacterized protein</fullName>
    </submittedName>
</protein>
<evidence type="ECO:0000256" key="1">
    <source>
        <dbReference type="SAM" id="MobiDB-lite"/>
    </source>
</evidence>
<dbReference type="AlphaFoldDB" id="A0A7C8KDD7"/>
<feature type="region of interest" description="Disordered" evidence="1">
    <location>
        <begin position="1"/>
        <end position="22"/>
    </location>
</feature>
<comment type="caution">
    <text evidence="2">The sequence shown here is derived from an EMBL/GenBank/DDBJ whole genome shotgun (WGS) entry which is preliminary data.</text>
</comment>
<evidence type="ECO:0000313" key="2">
    <source>
        <dbReference type="EMBL" id="KAF3164418.1"/>
    </source>
</evidence>
<accession>A0A7C8KDD7</accession>
<reference evidence="2 3" key="1">
    <citation type="submission" date="2019-06" db="EMBL/GenBank/DDBJ databases">
        <authorList>
            <person name="Palmer J.M."/>
        </authorList>
    </citation>
    <scope>NUCLEOTIDE SEQUENCE [LARGE SCALE GENOMIC DNA]</scope>
    <source>
        <strain evidence="2 3">TWF788</strain>
    </source>
</reference>
<dbReference type="Proteomes" id="UP000479691">
    <property type="component" value="Unassembled WGS sequence"/>
</dbReference>